<dbReference type="EMBL" id="KK116489">
    <property type="protein sequence ID" value="KFM67898.1"/>
    <property type="molecule type" value="Genomic_DNA"/>
</dbReference>
<dbReference type="InterPro" id="IPR052304">
    <property type="entry name" value="PTTG1IP"/>
</dbReference>
<keyword evidence="2" id="KW-0732">Signal</keyword>
<evidence type="ECO:0000313" key="4">
    <source>
        <dbReference type="Proteomes" id="UP000054359"/>
    </source>
</evidence>
<keyword evidence="1" id="KW-0472">Membrane</keyword>
<feature type="non-terminal residue" evidence="3">
    <location>
        <position position="190"/>
    </location>
</feature>
<dbReference type="OMA" id="CVEYPVR"/>
<evidence type="ECO:0000256" key="2">
    <source>
        <dbReference type="SAM" id="SignalP"/>
    </source>
</evidence>
<evidence type="ECO:0000256" key="1">
    <source>
        <dbReference type="SAM" id="Phobius"/>
    </source>
</evidence>
<dbReference type="GO" id="GO:0005737">
    <property type="term" value="C:cytoplasm"/>
    <property type="evidence" value="ECO:0007669"/>
    <property type="project" value="TreeGrafter"/>
</dbReference>
<dbReference type="STRING" id="407821.A0A087TS09"/>
<accession>A0A087TS09</accession>
<feature type="transmembrane region" description="Helical" evidence="1">
    <location>
        <begin position="108"/>
        <end position="133"/>
    </location>
</feature>
<dbReference type="PANTHER" id="PTHR15191">
    <property type="entry name" value="PROTEIN CBG20567"/>
    <property type="match status" value="1"/>
</dbReference>
<name>A0A087TS09_STEMI</name>
<dbReference type="OrthoDB" id="5829916at2759"/>
<dbReference type="GO" id="GO:0005634">
    <property type="term" value="C:nucleus"/>
    <property type="evidence" value="ECO:0007669"/>
    <property type="project" value="TreeGrafter"/>
</dbReference>
<dbReference type="AlphaFoldDB" id="A0A087TS09"/>
<keyword evidence="1" id="KW-1133">Transmembrane helix</keyword>
<keyword evidence="1" id="KW-0812">Transmembrane</keyword>
<protein>
    <submittedName>
        <fullName evidence="3">Pituitary tumor-transforming 1 protein-interacting protein</fullName>
    </submittedName>
</protein>
<reference evidence="3 4" key="1">
    <citation type="submission" date="2013-11" db="EMBL/GenBank/DDBJ databases">
        <title>Genome sequencing of Stegodyphus mimosarum.</title>
        <authorList>
            <person name="Bechsgaard J."/>
        </authorList>
    </citation>
    <scope>NUCLEOTIDE SEQUENCE [LARGE SCALE GENOMIC DNA]</scope>
</reference>
<evidence type="ECO:0000313" key="3">
    <source>
        <dbReference type="EMBL" id="KFM67898.1"/>
    </source>
</evidence>
<organism evidence="3 4">
    <name type="scientific">Stegodyphus mimosarum</name>
    <name type="common">African social velvet spider</name>
    <dbReference type="NCBI Taxonomy" id="407821"/>
    <lineage>
        <taxon>Eukaryota</taxon>
        <taxon>Metazoa</taxon>
        <taxon>Ecdysozoa</taxon>
        <taxon>Arthropoda</taxon>
        <taxon>Chelicerata</taxon>
        <taxon>Arachnida</taxon>
        <taxon>Araneae</taxon>
        <taxon>Araneomorphae</taxon>
        <taxon>Entelegynae</taxon>
        <taxon>Eresoidea</taxon>
        <taxon>Eresidae</taxon>
        <taxon>Stegodyphus</taxon>
    </lineage>
</organism>
<dbReference type="Proteomes" id="UP000054359">
    <property type="component" value="Unassembled WGS sequence"/>
</dbReference>
<feature type="chain" id="PRO_5001829905" evidence="2">
    <location>
        <begin position="27"/>
        <end position="190"/>
    </location>
</feature>
<proteinExistence type="predicted"/>
<sequence length="190" mass="21627">MAGVTAKHATIIQFFVTLIIICGVSGQNEIVNNTETSTDSIASTVSDLPKNISCEVFNNDCKACVENTQCYYCDTDNKCNFHVERIIADGECDIKEVHFWTCKMNLKVMLILIGTLCGIALLVITIFCCYCCCKKRGVKLSKDDLKFARQREERKQIAALKRKERAERTEEIRRKYGLVKDTNPYQRFDA</sequence>
<keyword evidence="4" id="KW-1185">Reference proteome</keyword>
<dbReference type="GO" id="GO:0006606">
    <property type="term" value="P:protein import into nucleus"/>
    <property type="evidence" value="ECO:0007669"/>
    <property type="project" value="TreeGrafter"/>
</dbReference>
<dbReference type="PANTHER" id="PTHR15191:SF3">
    <property type="entry name" value="PITUITARY TUMOR-TRANSFORMING GENE PROTEIN-BINDING FACTOR"/>
    <property type="match status" value="1"/>
</dbReference>
<gene>
    <name evidence="3" type="ORF">X975_11118</name>
</gene>
<feature type="signal peptide" evidence="2">
    <location>
        <begin position="1"/>
        <end position="26"/>
    </location>
</feature>